<dbReference type="Pfam" id="PF08125">
    <property type="entry name" value="Mannitol_dh_C"/>
    <property type="match status" value="1"/>
</dbReference>
<organism evidence="2 3">
    <name type="scientific">Effrenium voratum</name>
    <dbReference type="NCBI Taxonomy" id="2562239"/>
    <lineage>
        <taxon>Eukaryota</taxon>
        <taxon>Sar</taxon>
        <taxon>Alveolata</taxon>
        <taxon>Dinophyceae</taxon>
        <taxon>Suessiales</taxon>
        <taxon>Symbiodiniaceae</taxon>
        <taxon>Effrenium</taxon>
    </lineage>
</organism>
<dbReference type="InterPro" id="IPR013328">
    <property type="entry name" value="6PGD_dom2"/>
</dbReference>
<dbReference type="InterPro" id="IPR013118">
    <property type="entry name" value="Mannitol_DH_C"/>
</dbReference>
<dbReference type="Gene3D" id="3.40.50.720">
    <property type="entry name" value="NAD(P)-binding Rossmann-like Domain"/>
    <property type="match status" value="1"/>
</dbReference>
<gene>
    <name evidence="2" type="ORF">EVOR1521_LOCUS27079</name>
</gene>
<dbReference type="InterPro" id="IPR008927">
    <property type="entry name" value="6-PGluconate_DH-like_C_sf"/>
</dbReference>
<dbReference type="EMBL" id="CAUJNA010003551">
    <property type="protein sequence ID" value="CAJ1404681.1"/>
    <property type="molecule type" value="Genomic_DNA"/>
</dbReference>
<accession>A0AA36JFH1</accession>
<evidence type="ECO:0000259" key="1">
    <source>
        <dbReference type="Pfam" id="PF08125"/>
    </source>
</evidence>
<dbReference type="PANTHER" id="PTHR43362">
    <property type="entry name" value="MANNITOL DEHYDROGENASE DSF1-RELATED"/>
    <property type="match status" value="1"/>
</dbReference>
<evidence type="ECO:0000313" key="2">
    <source>
        <dbReference type="EMBL" id="CAJ1404681.1"/>
    </source>
</evidence>
<dbReference type="Gene3D" id="1.10.1040.10">
    <property type="entry name" value="N-(1-d-carboxylethyl)-l-norvaline Dehydrogenase, domain 2"/>
    <property type="match status" value="1"/>
</dbReference>
<reference evidence="2" key="1">
    <citation type="submission" date="2023-08" db="EMBL/GenBank/DDBJ databases">
        <authorList>
            <person name="Chen Y."/>
            <person name="Shah S."/>
            <person name="Dougan E. K."/>
            <person name="Thang M."/>
            <person name="Chan C."/>
        </authorList>
    </citation>
    <scope>NUCLEOTIDE SEQUENCE</scope>
</reference>
<comment type="caution">
    <text evidence="2">The sequence shown here is derived from an EMBL/GenBank/DDBJ whole genome shotgun (WGS) entry which is preliminary data.</text>
</comment>
<dbReference type="SUPFAM" id="SSF48179">
    <property type="entry name" value="6-phosphogluconate dehydrogenase C-terminal domain-like"/>
    <property type="match status" value="1"/>
</dbReference>
<feature type="domain" description="Mannitol dehydrogenase C-terminal" evidence="1">
    <location>
        <begin position="133"/>
        <end position="280"/>
    </location>
</feature>
<dbReference type="AlphaFoldDB" id="A0AA36JFH1"/>
<name>A0AA36JFH1_9DINO</name>
<dbReference type="PANTHER" id="PTHR43362:SF1">
    <property type="entry name" value="MANNITOL DEHYDROGENASE 2-RELATED"/>
    <property type="match status" value="1"/>
</dbReference>
<proteinExistence type="predicted"/>
<evidence type="ECO:0000313" key="3">
    <source>
        <dbReference type="Proteomes" id="UP001178507"/>
    </source>
</evidence>
<sequence length="355" mass="39095">MPAWQLPGSAYGLRCQGLWPGAFAAARKISVGVGAGVRLEEAVAGLASPKKLRMQIACGELSAISQMRPGERIMYKMTPALMEEMQSSSGVADRRPIACEPFVRWWLEDKFPGGRPAFDSVLNERCLFVEDTAPFAELQVKVFEGARQAIAYAGLLRGFRTLQEACANQVLADFLDKYLAVVMEHAVQPPPALDLASYKEVTKHRLSQSGEELLDLARDGCSKLHRNCMSCLPFLPKMDTAAVKPLVVLLCFWVRYLAFCKDESETPYAHAADARLSELQPLAETLWQNAVKSVRGEDGEVIRRQPPREEAKALVLCAFPDTDLGPTVLVEVLASQIINLRANDVDSFLTSAARL</sequence>
<protein>
    <recommendedName>
        <fullName evidence="1">Mannitol dehydrogenase C-terminal domain-containing protein</fullName>
    </recommendedName>
</protein>
<dbReference type="GO" id="GO:0016616">
    <property type="term" value="F:oxidoreductase activity, acting on the CH-OH group of donors, NAD or NADP as acceptor"/>
    <property type="evidence" value="ECO:0007669"/>
    <property type="project" value="TreeGrafter"/>
</dbReference>
<dbReference type="InterPro" id="IPR050988">
    <property type="entry name" value="Mannitol_DH/Oxidoreductase"/>
</dbReference>
<keyword evidence="3" id="KW-1185">Reference proteome</keyword>
<dbReference type="Proteomes" id="UP001178507">
    <property type="component" value="Unassembled WGS sequence"/>
</dbReference>